<evidence type="ECO:0000313" key="2">
    <source>
        <dbReference type="EMBL" id="QDV34886.1"/>
    </source>
</evidence>
<name>A0A518H211_9BACT</name>
<evidence type="ECO:0000256" key="1">
    <source>
        <dbReference type="SAM" id="Phobius"/>
    </source>
</evidence>
<dbReference type="AlphaFoldDB" id="A0A518H211"/>
<keyword evidence="1" id="KW-0472">Membrane</keyword>
<organism evidence="2 3">
    <name type="scientific">Tautonia plasticadhaerens</name>
    <dbReference type="NCBI Taxonomy" id="2527974"/>
    <lineage>
        <taxon>Bacteria</taxon>
        <taxon>Pseudomonadati</taxon>
        <taxon>Planctomycetota</taxon>
        <taxon>Planctomycetia</taxon>
        <taxon>Isosphaerales</taxon>
        <taxon>Isosphaeraceae</taxon>
        <taxon>Tautonia</taxon>
    </lineage>
</organism>
<protein>
    <submittedName>
        <fullName evidence="2">Uncharacterized protein</fullName>
    </submittedName>
</protein>
<proteinExistence type="predicted"/>
<dbReference type="EMBL" id="CP036426">
    <property type="protein sequence ID" value="QDV34886.1"/>
    <property type="molecule type" value="Genomic_DNA"/>
</dbReference>
<keyword evidence="1" id="KW-0812">Transmembrane</keyword>
<reference evidence="2 3" key="1">
    <citation type="submission" date="2019-02" db="EMBL/GenBank/DDBJ databases">
        <title>Deep-cultivation of Planctomycetes and their phenomic and genomic characterization uncovers novel biology.</title>
        <authorList>
            <person name="Wiegand S."/>
            <person name="Jogler M."/>
            <person name="Boedeker C."/>
            <person name="Pinto D."/>
            <person name="Vollmers J."/>
            <person name="Rivas-Marin E."/>
            <person name="Kohn T."/>
            <person name="Peeters S.H."/>
            <person name="Heuer A."/>
            <person name="Rast P."/>
            <person name="Oberbeckmann S."/>
            <person name="Bunk B."/>
            <person name="Jeske O."/>
            <person name="Meyerdierks A."/>
            <person name="Storesund J.E."/>
            <person name="Kallscheuer N."/>
            <person name="Luecker S."/>
            <person name="Lage O.M."/>
            <person name="Pohl T."/>
            <person name="Merkel B.J."/>
            <person name="Hornburger P."/>
            <person name="Mueller R.-W."/>
            <person name="Bruemmer F."/>
            <person name="Labrenz M."/>
            <person name="Spormann A.M."/>
            <person name="Op den Camp H."/>
            <person name="Overmann J."/>
            <person name="Amann R."/>
            <person name="Jetten M.S.M."/>
            <person name="Mascher T."/>
            <person name="Medema M.H."/>
            <person name="Devos D.P."/>
            <person name="Kaster A.-K."/>
            <person name="Ovreas L."/>
            <person name="Rohde M."/>
            <person name="Galperin M.Y."/>
            <person name="Jogler C."/>
        </authorList>
    </citation>
    <scope>NUCLEOTIDE SEQUENCE [LARGE SCALE GENOMIC DNA]</scope>
    <source>
        <strain evidence="2 3">ElP</strain>
    </source>
</reference>
<evidence type="ECO:0000313" key="3">
    <source>
        <dbReference type="Proteomes" id="UP000317835"/>
    </source>
</evidence>
<dbReference type="Proteomes" id="UP000317835">
    <property type="component" value="Chromosome"/>
</dbReference>
<keyword evidence="1" id="KW-1133">Transmembrane helix</keyword>
<accession>A0A518H211</accession>
<feature type="transmembrane region" description="Helical" evidence="1">
    <location>
        <begin position="47"/>
        <end position="66"/>
    </location>
</feature>
<gene>
    <name evidence="2" type="ORF">ElP_27830</name>
</gene>
<sequence length="79" mass="8890">MCPVRYGSLHVQHSVPIVSYEQGIPSDILHIARRGYSESKRHGESNGYMLAIMGGAMVWMGSQMVLRGVRMEQNKGWAR</sequence>
<dbReference type="KEGG" id="tpla:ElP_27830"/>
<keyword evidence="3" id="KW-1185">Reference proteome</keyword>